<evidence type="ECO:0000313" key="2">
    <source>
        <dbReference type="Proteomes" id="UP000717996"/>
    </source>
</evidence>
<dbReference type="EMBL" id="JAANIT010002793">
    <property type="protein sequence ID" value="KAG1535464.1"/>
    <property type="molecule type" value="Genomic_DNA"/>
</dbReference>
<name>A0A9P6XYN6_RHIOR</name>
<dbReference type="Proteomes" id="UP000717996">
    <property type="component" value="Unassembled WGS sequence"/>
</dbReference>
<dbReference type="AlphaFoldDB" id="A0A9P6XYN6"/>
<reference evidence="1" key="1">
    <citation type="journal article" date="2020" name="Microb. Genom.">
        <title>Genetic diversity of clinical and environmental Mucorales isolates obtained from an investigation of mucormycosis cases among solid organ transplant recipients.</title>
        <authorList>
            <person name="Nguyen M.H."/>
            <person name="Kaul D."/>
            <person name="Muto C."/>
            <person name="Cheng S.J."/>
            <person name="Richter R.A."/>
            <person name="Bruno V.M."/>
            <person name="Liu G."/>
            <person name="Beyhan S."/>
            <person name="Sundermann A.J."/>
            <person name="Mounaud S."/>
            <person name="Pasculle A.W."/>
            <person name="Nierman W.C."/>
            <person name="Driscoll E."/>
            <person name="Cumbie R."/>
            <person name="Clancy C.J."/>
            <person name="Dupont C.L."/>
        </authorList>
    </citation>
    <scope>NUCLEOTIDE SEQUENCE</scope>
    <source>
        <strain evidence="1">GL16</strain>
    </source>
</reference>
<gene>
    <name evidence="1" type="ORF">G6F51_011523</name>
</gene>
<accession>A0A9P6XYN6</accession>
<evidence type="ECO:0000313" key="1">
    <source>
        <dbReference type="EMBL" id="KAG1535464.1"/>
    </source>
</evidence>
<proteinExistence type="predicted"/>
<comment type="caution">
    <text evidence="1">The sequence shown here is derived from an EMBL/GenBank/DDBJ whole genome shotgun (WGS) entry which is preliminary data.</text>
</comment>
<sequence>MGDTITPLTKKFKNFSLKTSSVQVLLKDECKLSFKRTTRCFEARNNQLKLVNRKAWIEEMSKTGVKFLNNCGSIDESGFGINMRPFGGLSEKGTPAIVTTPSTRAAPYPILGAINVKFVMTLESRNPQTFKRIEIDYVDLKRKAPTN</sequence>
<organism evidence="1 2">
    <name type="scientific">Rhizopus oryzae</name>
    <name type="common">Mucormycosis agent</name>
    <name type="synonym">Rhizopus arrhizus var. delemar</name>
    <dbReference type="NCBI Taxonomy" id="64495"/>
    <lineage>
        <taxon>Eukaryota</taxon>
        <taxon>Fungi</taxon>
        <taxon>Fungi incertae sedis</taxon>
        <taxon>Mucoromycota</taxon>
        <taxon>Mucoromycotina</taxon>
        <taxon>Mucoromycetes</taxon>
        <taxon>Mucorales</taxon>
        <taxon>Mucorineae</taxon>
        <taxon>Rhizopodaceae</taxon>
        <taxon>Rhizopus</taxon>
    </lineage>
</organism>
<dbReference type="OrthoDB" id="2273874at2759"/>
<protein>
    <submittedName>
        <fullName evidence="1">Uncharacterized protein</fullName>
    </submittedName>
</protein>